<organism evidence="1 2">
    <name type="scientific">Oleiphilus messinensis</name>
    <dbReference type="NCBI Taxonomy" id="141451"/>
    <lineage>
        <taxon>Bacteria</taxon>
        <taxon>Pseudomonadati</taxon>
        <taxon>Pseudomonadota</taxon>
        <taxon>Gammaproteobacteria</taxon>
        <taxon>Oceanospirillales</taxon>
        <taxon>Oleiphilaceae</taxon>
        <taxon>Oleiphilus</taxon>
    </lineage>
</organism>
<sequence>MQITELFHQITKLVIDNLASDSRISPQDLHPGGNLSSRLVGSWPVFGNIDRITGKGLVFLIWNIIFSQYVHGIVFVQERFKQRYSLVPSYSSLSPPVCEEP</sequence>
<proteinExistence type="predicted"/>
<accession>A0A1Y0I6P3</accession>
<keyword evidence="2" id="KW-1185">Reference proteome</keyword>
<dbReference type="KEGG" id="ome:OLMES_2089"/>
<evidence type="ECO:0000313" key="1">
    <source>
        <dbReference type="EMBL" id="ARU56162.1"/>
    </source>
</evidence>
<dbReference type="Proteomes" id="UP000196027">
    <property type="component" value="Chromosome"/>
</dbReference>
<dbReference type="AlphaFoldDB" id="A0A1Y0I6P3"/>
<name>A0A1Y0I6P3_9GAMM</name>
<protein>
    <submittedName>
        <fullName evidence="1">Uncharacterized protein</fullName>
    </submittedName>
</protein>
<reference evidence="1 2" key="1">
    <citation type="submission" date="2017-05" db="EMBL/GenBank/DDBJ databases">
        <title>Genomic insights into alkan degradation activity of Oleiphilus messinensis.</title>
        <authorList>
            <person name="Kozyavkin S.A."/>
            <person name="Slesarev A.I."/>
            <person name="Golyshin P.N."/>
            <person name="Korzhenkov A."/>
            <person name="Golyshina O.N."/>
            <person name="Toshchakov S.V."/>
        </authorList>
    </citation>
    <scope>NUCLEOTIDE SEQUENCE [LARGE SCALE GENOMIC DNA]</scope>
    <source>
        <strain evidence="1 2">ME102</strain>
    </source>
</reference>
<dbReference type="EMBL" id="CP021425">
    <property type="protein sequence ID" value="ARU56162.1"/>
    <property type="molecule type" value="Genomic_DNA"/>
</dbReference>
<gene>
    <name evidence="1" type="ORF">OLMES_2089</name>
</gene>
<evidence type="ECO:0000313" key="2">
    <source>
        <dbReference type="Proteomes" id="UP000196027"/>
    </source>
</evidence>